<gene>
    <name evidence="2" type="ORF">SAMN02745912_00511</name>
</gene>
<accession>A0A1M6KSA8</accession>
<dbReference type="STRING" id="1121301.SAMN02745912_00511"/>
<dbReference type="Proteomes" id="UP000184465">
    <property type="component" value="Unassembled WGS sequence"/>
</dbReference>
<evidence type="ECO:0000313" key="3">
    <source>
        <dbReference type="Proteomes" id="UP000184465"/>
    </source>
</evidence>
<keyword evidence="1" id="KW-0175">Coiled coil</keyword>
<keyword evidence="3" id="KW-1185">Reference proteome</keyword>
<evidence type="ECO:0000256" key="1">
    <source>
        <dbReference type="SAM" id="Coils"/>
    </source>
</evidence>
<dbReference type="AlphaFoldDB" id="A0A1M6KSA8"/>
<organism evidence="2 3">
    <name type="scientific">Paramaledivibacter caminithermalis (strain DSM 15212 / CIP 107654 / DViRD3)</name>
    <name type="common">Clostridium caminithermale</name>
    <dbReference type="NCBI Taxonomy" id="1121301"/>
    <lineage>
        <taxon>Bacteria</taxon>
        <taxon>Bacillati</taxon>
        <taxon>Bacillota</taxon>
        <taxon>Clostridia</taxon>
        <taxon>Peptostreptococcales</taxon>
        <taxon>Caminicellaceae</taxon>
        <taxon>Paramaledivibacter</taxon>
    </lineage>
</organism>
<proteinExistence type="predicted"/>
<dbReference type="EMBL" id="FRAG01000004">
    <property type="protein sequence ID" value="SHJ61823.1"/>
    <property type="molecule type" value="Genomic_DNA"/>
</dbReference>
<evidence type="ECO:0000313" key="2">
    <source>
        <dbReference type="EMBL" id="SHJ61823.1"/>
    </source>
</evidence>
<reference evidence="2 3" key="1">
    <citation type="submission" date="2016-11" db="EMBL/GenBank/DDBJ databases">
        <authorList>
            <person name="Jaros S."/>
            <person name="Januszkiewicz K."/>
            <person name="Wedrychowicz H."/>
        </authorList>
    </citation>
    <scope>NUCLEOTIDE SEQUENCE [LARGE SCALE GENOMIC DNA]</scope>
    <source>
        <strain evidence="2 3">DSM 15212</strain>
    </source>
</reference>
<dbReference type="RefSeq" id="WP_073146810.1">
    <property type="nucleotide sequence ID" value="NZ_FRAG01000004.1"/>
</dbReference>
<sequence>MNIKRIKNFSLIFFTVTILVGSFSIINGVGLMGPGSEDDPIVTLSYVEKRIEQIKYYINQNIETINNSSVGMNSQLQELKAKVEQLNNTSTAESQDKYRVVFVKAGSTIMFGESSEVIWRSGKAAVIASQNGGLSDVTTGVDLTEGVEIPLNHLLIIPRNDGRGASVTVDSYVMIKGAYTIQ</sequence>
<feature type="coiled-coil region" evidence="1">
    <location>
        <begin position="69"/>
        <end position="96"/>
    </location>
</feature>
<protein>
    <submittedName>
        <fullName evidence="2">Uncharacterized protein</fullName>
    </submittedName>
</protein>
<dbReference type="OrthoDB" id="2381664at2"/>
<name>A0A1M6KSA8_PARC5</name>